<evidence type="ECO:0000313" key="5">
    <source>
        <dbReference type="Proteomes" id="UP000183947"/>
    </source>
</evidence>
<organism evidence="4 5">
    <name type="scientific">Hymenobacter psychrotolerans DSM 18569</name>
    <dbReference type="NCBI Taxonomy" id="1121959"/>
    <lineage>
        <taxon>Bacteria</taxon>
        <taxon>Pseudomonadati</taxon>
        <taxon>Bacteroidota</taxon>
        <taxon>Cytophagia</taxon>
        <taxon>Cytophagales</taxon>
        <taxon>Hymenobacteraceae</taxon>
        <taxon>Hymenobacter</taxon>
    </lineage>
</organism>
<keyword evidence="2" id="KW-0812">Transmembrane</keyword>
<feature type="region of interest" description="Disordered" evidence="1">
    <location>
        <begin position="145"/>
        <end position="403"/>
    </location>
</feature>
<feature type="transmembrane region" description="Helical" evidence="2">
    <location>
        <begin position="81"/>
        <end position="102"/>
    </location>
</feature>
<gene>
    <name evidence="4" type="ORF">SAMN02746009_04238</name>
</gene>
<dbReference type="EMBL" id="FRAS01000050">
    <property type="protein sequence ID" value="SHM28277.1"/>
    <property type="molecule type" value="Genomic_DNA"/>
</dbReference>
<feature type="compositionally biased region" description="Basic and acidic residues" evidence="1">
    <location>
        <begin position="172"/>
        <end position="184"/>
    </location>
</feature>
<proteinExistence type="predicted"/>
<evidence type="ECO:0000313" key="4">
    <source>
        <dbReference type="EMBL" id="SHM28277.1"/>
    </source>
</evidence>
<name>A0A1M7HJE9_9BACT</name>
<dbReference type="AlphaFoldDB" id="A0A1M7HJE9"/>
<keyword evidence="2" id="KW-1133">Transmembrane helix</keyword>
<dbReference type="Pfam" id="PF09990">
    <property type="entry name" value="DUF2231"/>
    <property type="match status" value="1"/>
</dbReference>
<protein>
    <submittedName>
        <fullName evidence="4">Uncharacterized membrane protein</fullName>
    </submittedName>
</protein>
<dbReference type="Proteomes" id="UP000183947">
    <property type="component" value="Unassembled WGS sequence"/>
</dbReference>
<evidence type="ECO:0000256" key="2">
    <source>
        <dbReference type="SAM" id="Phobius"/>
    </source>
</evidence>
<feature type="transmembrane region" description="Helical" evidence="2">
    <location>
        <begin position="39"/>
        <end position="61"/>
    </location>
</feature>
<evidence type="ECO:0000259" key="3">
    <source>
        <dbReference type="Pfam" id="PF09990"/>
    </source>
</evidence>
<feature type="compositionally biased region" description="Basic and acidic residues" evidence="1">
    <location>
        <begin position="355"/>
        <end position="368"/>
    </location>
</feature>
<dbReference type="STRING" id="1121959.SAMN02746009_04238"/>
<reference evidence="5" key="1">
    <citation type="submission" date="2016-11" db="EMBL/GenBank/DDBJ databases">
        <authorList>
            <person name="Varghese N."/>
            <person name="Submissions S."/>
        </authorList>
    </citation>
    <scope>NUCLEOTIDE SEQUENCE [LARGE SCALE GENOMIC DNA]</scope>
    <source>
        <strain evidence="5">DSM 18569</strain>
    </source>
</reference>
<evidence type="ECO:0000256" key="1">
    <source>
        <dbReference type="SAM" id="MobiDB-lite"/>
    </source>
</evidence>
<keyword evidence="2" id="KW-0472">Membrane</keyword>
<keyword evidence="5" id="KW-1185">Reference proteome</keyword>
<feature type="transmembrane region" description="Helical" evidence="2">
    <location>
        <begin position="109"/>
        <end position="128"/>
    </location>
</feature>
<dbReference type="InterPro" id="IPR019251">
    <property type="entry name" value="DUF2231_TM"/>
</dbReference>
<feature type="compositionally biased region" description="Basic and acidic residues" evidence="1">
    <location>
        <begin position="146"/>
        <end position="156"/>
    </location>
</feature>
<dbReference type="RefSeq" id="WP_073289193.1">
    <property type="nucleotide sequence ID" value="NZ_FRAS01000050.1"/>
</dbReference>
<accession>A0A1M7HJE9</accession>
<feature type="compositionally biased region" description="Low complexity" evidence="1">
    <location>
        <begin position="228"/>
        <end position="291"/>
    </location>
</feature>
<sequence length="403" mass="42238">MFSDFPNLHPLVVHLPIVLILLAAALQALLVFKDWPQVRWIALAVMAGGFAGAVAASTVFHALPMGLSPRAAAVYAAHEQFAGYTTWLSGITLLLAGIGFYFKVQRRAYEVLVLVAAVAAAGALSVAGHRGAQLVYVEGVGPKGNLLDKSHGHGGGEEEMPGMDMPAAGADAHNEEPGATDETRQPAGTTPGNARPGMEGMNMDPEAAQPGQRSQPQEQMEGMTMPNQPRGGQPQPAPAGRAARPGTMADMPGMNMPGMGTPRPSAPAPSRQAQPATMDMGTMPGMDMGPARPKNRPRNQPAMGNMGTMKGMENMPGMQPAGGQKPGTTRQPANDMSGMPGMKKGESMPGMGDMKGMDMKGKDGKGMDMKGAGTMPGMAMPSPMDKYRFEDNNPARTQPKRNN</sequence>
<dbReference type="OrthoDB" id="9792840at2"/>
<feature type="domain" description="DUF2231" evidence="3">
    <location>
        <begin position="7"/>
        <end position="141"/>
    </location>
</feature>
<feature type="transmembrane region" description="Helical" evidence="2">
    <location>
        <begin position="12"/>
        <end position="32"/>
    </location>
</feature>